<reference evidence="1 2" key="1">
    <citation type="journal article" date="2003" name="Proc. Natl. Acad. Sci. U.S.A.">
        <title>Complete genome sequence of the marine planctomycete Pirellula sp. strain 1.</title>
        <authorList>
            <person name="Gloeckner F.O."/>
            <person name="Kube M."/>
            <person name="Bauer M."/>
            <person name="Teeling H."/>
            <person name="Lombardot T."/>
            <person name="Ludwig W."/>
            <person name="Gade D."/>
            <person name="Beck A."/>
            <person name="Borzym K."/>
            <person name="Heitmann K."/>
            <person name="Rabus R."/>
            <person name="Schlesner H."/>
            <person name="Amann R."/>
            <person name="Reinhardt R."/>
        </authorList>
    </citation>
    <scope>NUCLEOTIDE SEQUENCE [LARGE SCALE GENOMIC DNA]</scope>
    <source>
        <strain evidence="2">DSM 10527 / NCIMB 13988 / SH1</strain>
    </source>
</reference>
<evidence type="ECO:0000313" key="2">
    <source>
        <dbReference type="Proteomes" id="UP000001025"/>
    </source>
</evidence>
<evidence type="ECO:0000313" key="1">
    <source>
        <dbReference type="EMBL" id="CAD74483.1"/>
    </source>
</evidence>
<protein>
    <submittedName>
        <fullName evidence="1">Uncharacterized protein</fullName>
    </submittedName>
</protein>
<dbReference type="KEGG" id="rba:RB5875"/>
<dbReference type="Proteomes" id="UP000001025">
    <property type="component" value="Chromosome"/>
</dbReference>
<sequence length="94" mass="10002">MTRSILVLESVRITVRISQPSVDVSPLIPTVEENKVDPVILHSKAACEFTGGFFRAPISRFRIASASTGNLAFVVALTGNRPVNGVVFCSTLAG</sequence>
<dbReference type="InParanoid" id="Q7UR57"/>
<gene>
    <name evidence="1" type="ordered locus">RB5875</name>
</gene>
<keyword evidence="2" id="KW-1185">Reference proteome</keyword>
<name>Q7UR57_RHOBA</name>
<dbReference type="AlphaFoldDB" id="Q7UR57"/>
<proteinExistence type="predicted"/>
<accession>Q7UR57</accession>
<dbReference type="EnsemblBacteria" id="CAD74483">
    <property type="protein sequence ID" value="CAD74483"/>
    <property type="gene ID" value="RB5875"/>
</dbReference>
<organism evidence="1 2">
    <name type="scientific">Rhodopirellula baltica (strain DSM 10527 / NCIMB 13988 / SH1)</name>
    <dbReference type="NCBI Taxonomy" id="243090"/>
    <lineage>
        <taxon>Bacteria</taxon>
        <taxon>Pseudomonadati</taxon>
        <taxon>Planctomycetota</taxon>
        <taxon>Planctomycetia</taxon>
        <taxon>Pirellulales</taxon>
        <taxon>Pirellulaceae</taxon>
        <taxon>Rhodopirellula</taxon>
    </lineage>
</organism>
<dbReference type="EMBL" id="BX294143">
    <property type="protein sequence ID" value="CAD74483.1"/>
    <property type="molecule type" value="Genomic_DNA"/>
</dbReference>
<dbReference type="HOGENOM" id="CLU_2384187_0_0_0"/>
<dbReference type="STRING" id="243090.RB5875"/>